<keyword evidence="2 4" id="KW-0012">Acyltransferase</keyword>
<gene>
    <name evidence="4" type="ORF">ACFOVU_17680</name>
</gene>
<organism evidence="4 5">
    <name type="scientific">Nocardiopsis sediminis</name>
    <dbReference type="NCBI Taxonomy" id="1778267"/>
    <lineage>
        <taxon>Bacteria</taxon>
        <taxon>Bacillati</taxon>
        <taxon>Actinomycetota</taxon>
        <taxon>Actinomycetes</taxon>
        <taxon>Streptosporangiales</taxon>
        <taxon>Nocardiopsidaceae</taxon>
        <taxon>Nocardiopsis</taxon>
    </lineage>
</organism>
<name>A0ABV8FQY2_9ACTN</name>
<protein>
    <submittedName>
        <fullName evidence="4">GNAT family N-acetyltransferase</fullName>
        <ecNumber evidence="4">2.3.-.-</ecNumber>
    </submittedName>
</protein>
<dbReference type="GO" id="GO:0016746">
    <property type="term" value="F:acyltransferase activity"/>
    <property type="evidence" value="ECO:0007669"/>
    <property type="project" value="UniProtKB-KW"/>
</dbReference>
<dbReference type="InterPro" id="IPR016181">
    <property type="entry name" value="Acyl_CoA_acyltransferase"/>
</dbReference>
<feature type="domain" description="N-acetyltransferase" evidence="3">
    <location>
        <begin position="1"/>
        <end position="160"/>
    </location>
</feature>
<evidence type="ECO:0000259" key="3">
    <source>
        <dbReference type="PROSITE" id="PS51186"/>
    </source>
</evidence>
<evidence type="ECO:0000256" key="2">
    <source>
        <dbReference type="ARBA" id="ARBA00023315"/>
    </source>
</evidence>
<evidence type="ECO:0000313" key="4">
    <source>
        <dbReference type="EMBL" id="MFC3997769.1"/>
    </source>
</evidence>
<dbReference type="SUPFAM" id="SSF55729">
    <property type="entry name" value="Acyl-CoA N-acyltransferases (Nat)"/>
    <property type="match status" value="1"/>
</dbReference>
<comment type="caution">
    <text evidence="4">The sequence shown here is derived from an EMBL/GenBank/DDBJ whole genome shotgun (WGS) entry which is preliminary data.</text>
</comment>
<dbReference type="PROSITE" id="PS51186">
    <property type="entry name" value="GNAT"/>
    <property type="match status" value="1"/>
</dbReference>
<proteinExistence type="predicted"/>
<accession>A0ABV8FQY2</accession>
<evidence type="ECO:0000313" key="5">
    <source>
        <dbReference type="Proteomes" id="UP001595847"/>
    </source>
</evidence>
<dbReference type="InterPro" id="IPR050832">
    <property type="entry name" value="Bact_Acetyltransf"/>
</dbReference>
<sequence length="179" mass="18319">MLIRRETPDDIPAIRAVTAAAFAGVEHAAPPVEPGGEPGEATLVGWLRGDPGWIPELSLVAVDTVGEVIGHVVCTRGAVGDTPALGLGPVSVAPGRQGAGVGSALMHAVLGAADALGEPLVALLGDPKFYARFGFRPADDHGVAAPDGSWGEYFQVRTLTGHVGNMTGTFCYAAPFDRL</sequence>
<keyword evidence="5" id="KW-1185">Reference proteome</keyword>
<dbReference type="Gene3D" id="3.40.630.30">
    <property type="match status" value="1"/>
</dbReference>
<dbReference type="PANTHER" id="PTHR43877">
    <property type="entry name" value="AMINOALKYLPHOSPHONATE N-ACETYLTRANSFERASE-RELATED-RELATED"/>
    <property type="match status" value="1"/>
</dbReference>
<keyword evidence="1 4" id="KW-0808">Transferase</keyword>
<dbReference type="EC" id="2.3.-.-" evidence="4"/>
<evidence type="ECO:0000256" key="1">
    <source>
        <dbReference type="ARBA" id="ARBA00022679"/>
    </source>
</evidence>
<dbReference type="Pfam" id="PF13508">
    <property type="entry name" value="Acetyltransf_7"/>
    <property type="match status" value="1"/>
</dbReference>
<dbReference type="Proteomes" id="UP001595847">
    <property type="component" value="Unassembled WGS sequence"/>
</dbReference>
<reference evidence="5" key="1">
    <citation type="journal article" date="2019" name="Int. J. Syst. Evol. Microbiol.">
        <title>The Global Catalogue of Microorganisms (GCM) 10K type strain sequencing project: providing services to taxonomists for standard genome sequencing and annotation.</title>
        <authorList>
            <consortium name="The Broad Institute Genomics Platform"/>
            <consortium name="The Broad Institute Genome Sequencing Center for Infectious Disease"/>
            <person name="Wu L."/>
            <person name="Ma J."/>
        </authorList>
    </citation>
    <scope>NUCLEOTIDE SEQUENCE [LARGE SCALE GENOMIC DNA]</scope>
    <source>
        <strain evidence="5">TBRC 1826</strain>
    </source>
</reference>
<dbReference type="RefSeq" id="WP_378535017.1">
    <property type="nucleotide sequence ID" value="NZ_JBHSBH010000011.1"/>
</dbReference>
<dbReference type="EMBL" id="JBHSBH010000011">
    <property type="protein sequence ID" value="MFC3997769.1"/>
    <property type="molecule type" value="Genomic_DNA"/>
</dbReference>
<dbReference type="CDD" id="cd04301">
    <property type="entry name" value="NAT_SF"/>
    <property type="match status" value="1"/>
</dbReference>
<dbReference type="InterPro" id="IPR000182">
    <property type="entry name" value="GNAT_dom"/>
</dbReference>